<feature type="domain" description="Rhodopsin" evidence="7">
    <location>
        <begin position="47"/>
        <end position="288"/>
    </location>
</feature>
<evidence type="ECO:0000256" key="5">
    <source>
        <dbReference type="ARBA" id="ARBA00038359"/>
    </source>
</evidence>
<keyword evidence="4 6" id="KW-0472">Membrane</keyword>
<dbReference type="EMBL" id="JAGMVJ010000036">
    <property type="protein sequence ID" value="KAH7067116.1"/>
    <property type="molecule type" value="Genomic_DNA"/>
</dbReference>
<feature type="transmembrane region" description="Helical" evidence="6">
    <location>
        <begin position="263"/>
        <end position="282"/>
    </location>
</feature>
<protein>
    <recommendedName>
        <fullName evidence="7">Rhodopsin domain-containing protein</fullName>
    </recommendedName>
</protein>
<evidence type="ECO:0000256" key="1">
    <source>
        <dbReference type="ARBA" id="ARBA00004141"/>
    </source>
</evidence>
<accession>A0A8K0QRE7</accession>
<evidence type="ECO:0000259" key="7">
    <source>
        <dbReference type="Pfam" id="PF20684"/>
    </source>
</evidence>
<feature type="transmembrane region" description="Helical" evidence="6">
    <location>
        <begin position="184"/>
        <end position="209"/>
    </location>
</feature>
<comment type="subcellular location">
    <subcellularLocation>
        <location evidence="1">Membrane</location>
        <topology evidence="1">Multi-pass membrane protein</topology>
    </subcellularLocation>
</comment>
<evidence type="ECO:0000256" key="4">
    <source>
        <dbReference type="ARBA" id="ARBA00023136"/>
    </source>
</evidence>
<gene>
    <name evidence="8" type="ORF">FB567DRAFT_259816</name>
</gene>
<feature type="transmembrane region" description="Helical" evidence="6">
    <location>
        <begin position="63"/>
        <end position="82"/>
    </location>
</feature>
<evidence type="ECO:0000313" key="9">
    <source>
        <dbReference type="Proteomes" id="UP000813461"/>
    </source>
</evidence>
<keyword evidence="9" id="KW-1185">Reference proteome</keyword>
<dbReference type="OrthoDB" id="444631at2759"/>
<feature type="transmembrane region" description="Helical" evidence="6">
    <location>
        <begin position="26"/>
        <end position="51"/>
    </location>
</feature>
<dbReference type="InterPro" id="IPR052337">
    <property type="entry name" value="SAT4-like"/>
</dbReference>
<reference evidence="8" key="1">
    <citation type="journal article" date="2021" name="Nat. Commun.">
        <title>Genetic determinants of endophytism in the Arabidopsis root mycobiome.</title>
        <authorList>
            <person name="Mesny F."/>
            <person name="Miyauchi S."/>
            <person name="Thiergart T."/>
            <person name="Pickel B."/>
            <person name="Atanasova L."/>
            <person name="Karlsson M."/>
            <person name="Huettel B."/>
            <person name="Barry K.W."/>
            <person name="Haridas S."/>
            <person name="Chen C."/>
            <person name="Bauer D."/>
            <person name="Andreopoulos W."/>
            <person name="Pangilinan J."/>
            <person name="LaButti K."/>
            <person name="Riley R."/>
            <person name="Lipzen A."/>
            <person name="Clum A."/>
            <person name="Drula E."/>
            <person name="Henrissat B."/>
            <person name="Kohler A."/>
            <person name="Grigoriev I.V."/>
            <person name="Martin F.M."/>
            <person name="Hacquard S."/>
        </authorList>
    </citation>
    <scope>NUCLEOTIDE SEQUENCE</scope>
    <source>
        <strain evidence="8">MPI-SDFR-AT-0120</strain>
    </source>
</reference>
<feature type="transmembrane region" description="Helical" evidence="6">
    <location>
        <begin position="221"/>
        <end position="243"/>
    </location>
</feature>
<proteinExistence type="inferred from homology"/>
<evidence type="ECO:0000313" key="8">
    <source>
        <dbReference type="EMBL" id="KAH7067116.1"/>
    </source>
</evidence>
<feature type="transmembrane region" description="Helical" evidence="6">
    <location>
        <begin position="113"/>
        <end position="131"/>
    </location>
</feature>
<evidence type="ECO:0000256" key="6">
    <source>
        <dbReference type="SAM" id="Phobius"/>
    </source>
</evidence>
<evidence type="ECO:0000256" key="3">
    <source>
        <dbReference type="ARBA" id="ARBA00022989"/>
    </source>
</evidence>
<dbReference type="AlphaFoldDB" id="A0A8K0QRE7"/>
<comment type="similarity">
    <text evidence="5">Belongs to the SAT4 family.</text>
</comment>
<dbReference type="Pfam" id="PF20684">
    <property type="entry name" value="Fung_rhodopsin"/>
    <property type="match status" value="1"/>
</dbReference>
<name>A0A8K0QRE7_9PLEO</name>
<evidence type="ECO:0000256" key="2">
    <source>
        <dbReference type="ARBA" id="ARBA00022692"/>
    </source>
</evidence>
<dbReference type="InterPro" id="IPR049326">
    <property type="entry name" value="Rhodopsin_dom_fungi"/>
</dbReference>
<dbReference type="PANTHER" id="PTHR33048:SF47">
    <property type="entry name" value="INTEGRAL MEMBRANE PROTEIN-RELATED"/>
    <property type="match status" value="1"/>
</dbReference>
<dbReference type="Proteomes" id="UP000813461">
    <property type="component" value="Unassembled WGS sequence"/>
</dbReference>
<dbReference type="PANTHER" id="PTHR33048">
    <property type="entry name" value="PTH11-LIKE INTEGRAL MEMBRANE PROTEIN (AFU_ORTHOLOGUE AFUA_5G11245)"/>
    <property type="match status" value="1"/>
</dbReference>
<comment type="caution">
    <text evidence="8">The sequence shown here is derived from an EMBL/GenBank/DDBJ whole genome shotgun (WGS) entry which is preliminary data.</text>
</comment>
<dbReference type="GO" id="GO:0016020">
    <property type="term" value="C:membrane"/>
    <property type="evidence" value="ECO:0007669"/>
    <property type="project" value="UniProtKB-SubCell"/>
</dbReference>
<sequence>MSSPDTVGALPAPPGIEPNFENPESIAYRVIIVAVIGPVIAIPICGLRLYTKRYILRNTGWDDHAIALAVLLALGFSILTGYQTTNGLGNHIWDVPSYKFHALMKIGDIAGPIFYNISTLFIKVSLCLFYLRLSPFLGFRVAVYAVMVVSIIYSLLAAFGFAWVCQPIEKYWDFSITTGSCINLTAFFLATACINAGTDLTLLVLPLFIIKDLRLPMRRKIGVGLLLMTGSFVCVVSLIRVQIVVKGMHTTTVDGTWGMVANFNWLLIEMWLGIVCTCLPALHTFFRRRFGKNESGHVVPLPAVRDPNSDRVDPNVVSDSGYESGELTGLSLGTIDVESQSNRRSGVRPVASDKSLLATVSRCDD</sequence>
<organism evidence="8 9">
    <name type="scientific">Paraphoma chrysanthemicola</name>
    <dbReference type="NCBI Taxonomy" id="798071"/>
    <lineage>
        <taxon>Eukaryota</taxon>
        <taxon>Fungi</taxon>
        <taxon>Dikarya</taxon>
        <taxon>Ascomycota</taxon>
        <taxon>Pezizomycotina</taxon>
        <taxon>Dothideomycetes</taxon>
        <taxon>Pleosporomycetidae</taxon>
        <taxon>Pleosporales</taxon>
        <taxon>Pleosporineae</taxon>
        <taxon>Phaeosphaeriaceae</taxon>
        <taxon>Paraphoma</taxon>
    </lineage>
</organism>
<keyword evidence="2 6" id="KW-0812">Transmembrane</keyword>
<keyword evidence="3 6" id="KW-1133">Transmembrane helix</keyword>
<feature type="transmembrane region" description="Helical" evidence="6">
    <location>
        <begin position="143"/>
        <end position="164"/>
    </location>
</feature>